<dbReference type="HOGENOM" id="CLU_011316_0_0_1"/>
<dbReference type="PROSITE" id="PS50090">
    <property type="entry name" value="MYB_LIKE"/>
    <property type="match status" value="3"/>
</dbReference>
<dbReference type="PROSITE" id="PS51294">
    <property type="entry name" value="HTH_MYB"/>
    <property type="match status" value="3"/>
</dbReference>
<dbReference type="InterPro" id="IPR051575">
    <property type="entry name" value="Myb-like_DNA-bd"/>
</dbReference>
<evidence type="ECO:0000256" key="4">
    <source>
        <dbReference type="ARBA" id="ARBA00023163"/>
    </source>
</evidence>
<feature type="compositionally biased region" description="Acidic residues" evidence="6">
    <location>
        <begin position="88"/>
        <end position="102"/>
    </location>
</feature>
<dbReference type="CDD" id="cd00167">
    <property type="entry name" value="SANT"/>
    <property type="match status" value="3"/>
</dbReference>
<dbReference type="OMA" id="LMVQERE"/>
<dbReference type="Pfam" id="PF13921">
    <property type="entry name" value="Myb_DNA-bind_6"/>
    <property type="match status" value="1"/>
</dbReference>
<dbReference type="eggNOG" id="KOG0048">
    <property type="taxonomic scope" value="Eukaryota"/>
</dbReference>
<feature type="domain" description="HTH myb-type" evidence="8">
    <location>
        <begin position="285"/>
        <end position="339"/>
    </location>
</feature>
<dbReference type="GO" id="GO:0042796">
    <property type="term" value="P:snRNA transcription by RNA polymerase III"/>
    <property type="evidence" value="ECO:0007669"/>
    <property type="project" value="TreeGrafter"/>
</dbReference>
<dbReference type="EMBL" id="GL376578">
    <property type="status" value="NOT_ANNOTATED_CDS"/>
    <property type="molecule type" value="Genomic_DNA"/>
</dbReference>
<feature type="region of interest" description="Disordered" evidence="6">
    <location>
        <begin position="389"/>
        <end position="452"/>
    </location>
</feature>
<keyword evidence="10" id="KW-1185">Reference proteome</keyword>
<evidence type="ECO:0000259" key="8">
    <source>
        <dbReference type="PROSITE" id="PS51294"/>
    </source>
</evidence>
<evidence type="ECO:0000256" key="1">
    <source>
        <dbReference type="ARBA" id="ARBA00022737"/>
    </source>
</evidence>
<name>K3X9M2_GLOUD</name>
<feature type="compositionally biased region" description="Low complexity" evidence="6">
    <location>
        <begin position="15"/>
        <end position="26"/>
    </location>
</feature>
<accession>K3X9M2</accession>
<feature type="domain" description="Myb-like" evidence="7">
    <location>
        <begin position="285"/>
        <end position="335"/>
    </location>
</feature>
<dbReference type="FunFam" id="1.10.10.60:FF:000010">
    <property type="entry name" value="Transcriptional activator Myb isoform A"/>
    <property type="match status" value="1"/>
</dbReference>
<evidence type="ECO:0000256" key="5">
    <source>
        <dbReference type="ARBA" id="ARBA00023242"/>
    </source>
</evidence>
<evidence type="ECO:0000313" key="9">
    <source>
        <dbReference type="EnsemblProtists" id="PYU1_T013921"/>
    </source>
</evidence>
<keyword evidence="3" id="KW-0238">DNA-binding</keyword>
<feature type="compositionally biased region" description="Polar residues" evidence="6">
    <location>
        <begin position="39"/>
        <end position="51"/>
    </location>
</feature>
<feature type="compositionally biased region" description="Low complexity" evidence="6">
    <location>
        <begin position="402"/>
        <end position="426"/>
    </location>
</feature>
<keyword evidence="5" id="KW-0539">Nucleus</keyword>
<dbReference type="InterPro" id="IPR009057">
    <property type="entry name" value="Homeodomain-like_sf"/>
</dbReference>
<dbReference type="Pfam" id="PF00249">
    <property type="entry name" value="Myb_DNA-binding"/>
    <property type="match status" value="1"/>
</dbReference>
<feature type="compositionally biased region" description="Low complexity" evidence="6">
    <location>
        <begin position="103"/>
        <end position="151"/>
    </location>
</feature>
<dbReference type="EnsemblProtists" id="PYU1_T013921">
    <property type="protein sequence ID" value="PYU1_T013921"/>
    <property type="gene ID" value="PYU1_G013892"/>
</dbReference>
<feature type="region of interest" description="Disordered" evidence="6">
    <location>
        <begin position="1"/>
        <end position="26"/>
    </location>
</feature>
<evidence type="ECO:0000256" key="6">
    <source>
        <dbReference type="SAM" id="MobiDB-lite"/>
    </source>
</evidence>
<feature type="compositionally biased region" description="Acidic residues" evidence="6">
    <location>
        <begin position="54"/>
        <end position="80"/>
    </location>
</feature>
<dbReference type="STRING" id="431595.K3X9M2"/>
<dbReference type="InterPro" id="IPR017930">
    <property type="entry name" value="Myb_dom"/>
</dbReference>
<dbReference type="Proteomes" id="UP000019132">
    <property type="component" value="Unassembled WGS sequence"/>
</dbReference>
<reference evidence="9" key="3">
    <citation type="submission" date="2015-02" db="UniProtKB">
        <authorList>
            <consortium name="EnsemblProtists"/>
        </authorList>
    </citation>
    <scope>IDENTIFICATION</scope>
    <source>
        <strain evidence="9">DAOM BR144</strain>
    </source>
</reference>
<dbReference type="VEuPathDB" id="FungiDB:PYU1_G013892"/>
<feature type="domain" description="Myb-like" evidence="7">
    <location>
        <begin position="233"/>
        <end position="284"/>
    </location>
</feature>
<keyword evidence="2" id="KW-0805">Transcription regulation</keyword>
<dbReference type="PANTHER" id="PTHR46621">
    <property type="entry name" value="SNRNA-ACTIVATING PROTEIN COMPLEX SUBUNIT 4"/>
    <property type="match status" value="1"/>
</dbReference>
<protein>
    <submittedName>
        <fullName evidence="9">Uncharacterized protein</fullName>
    </submittedName>
</protein>
<evidence type="ECO:0000313" key="10">
    <source>
        <dbReference type="Proteomes" id="UP000019132"/>
    </source>
</evidence>
<feature type="region of interest" description="Disordered" evidence="6">
    <location>
        <begin position="39"/>
        <end position="181"/>
    </location>
</feature>
<dbReference type="GO" id="GO:0000978">
    <property type="term" value="F:RNA polymerase II cis-regulatory region sequence-specific DNA binding"/>
    <property type="evidence" value="ECO:0007669"/>
    <property type="project" value="TreeGrafter"/>
</dbReference>
<feature type="domain" description="Myb-like" evidence="7">
    <location>
        <begin position="336"/>
        <end position="386"/>
    </location>
</feature>
<dbReference type="InterPro" id="IPR001005">
    <property type="entry name" value="SANT/Myb"/>
</dbReference>
<dbReference type="SMART" id="SM00717">
    <property type="entry name" value="SANT"/>
    <property type="match status" value="3"/>
</dbReference>
<organism evidence="9 10">
    <name type="scientific">Globisporangium ultimum (strain ATCC 200006 / CBS 805.95 / DAOM BR144)</name>
    <name type="common">Pythium ultimum</name>
    <dbReference type="NCBI Taxonomy" id="431595"/>
    <lineage>
        <taxon>Eukaryota</taxon>
        <taxon>Sar</taxon>
        <taxon>Stramenopiles</taxon>
        <taxon>Oomycota</taxon>
        <taxon>Peronosporomycetes</taxon>
        <taxon>Pythiales</taxon>
        <taxon>Pythiaceae</taxon>
        <taxon>Globisporangium</taxon>
    </lineage>
</organism>
<evidence type="ECO:0000259" key="7">
    <source>
        <dbReference type="PROSITE" id="PS50090"/>
    </source>
</evidence>
<dbReference type="AlphaFoldDB" id="K3X9M2"/>
<dbReference type="SUPFAM" id="SSF46689">
    <property type="entry name" value="Homeodomain-like"/>
    <property type="match status" value="2"/>
</dbReference>
<dbReference type="PANTHER" id="PTHR46621:SF1">
    <property type="entry name" value="SNRNA-ACTIVATING PROTEIN COMPLEX SUBUNIT 4"/>
    <property type="match status" value="1"/>
</dbReference>
<dbReference type="GO" id="GO:0019185">
    <property type="term" value="C:snRNA-activating protein complex"/>
    <property type="evidence" value="ECO:0007669"/>
    <property type="project" value="TreeGrafter"/>
</dbReference>
<evidence type="ECO:0000256" key="3">
    <source>
        <dbReference type="ARBA" id="ARBA00023125"/>
    </source>
</evidence>
<sequence>MAELMQANGGDAGTSSSLAAVSASHVSELGKALDQTTISSASVTGSLTDASQACDDDDEEDEDDADEGDEEDDYEEDEYAAGEYGTHEDDDDDGAGTEDGDDFGMAGPNGDDSDDNGNAASSLHDGSLTAAATSANAGAAAPAPLKNLPTKSQKRGRTDSLKKMLPAPASQRHKQKNGDDLSGECTIEDALLSGVVPKPQPAKLLVKDRTGAGMGVPRPHLIINAVKQAPPAKEKSNPRRWSKHEDESLRLAVERSGERNWKAIADQVPGRNHTQCLQRWTKVLKPGLIKGHWTPEEDSKLRELVTEEKKNWGQVASLIPGRTSKQCRERWCNHLDPNINKGSYTEDEDKIIIEMQAKLGNRWSIIAQQLKGRTEDAVKIRWKSLMRGRRAAMKDEKNHPGASTTSNSSSIASSPAKESASSGFSSEKPKPKATKSTPARQKTRAASPVVKLENDAVGSASVDHQAMNVTSAAASMVPTPVDLEPADLSSVGSSLSAVDGLDPAELAAAMSSIQSVNDDLVATSIHNFQMSQRFHQQHGGGGNLAANAGGGVFATNAQNVSQTISPVNHAMYSTSSNGYNANVNLSAQPNSFHVQQQQQQGFNPMQSASPAMGQNYGFGVASQMTMSQQQMQFYNGLPNGMNATGAQLPNQNFNSAAMQANMYANFALNTPSGDVPGGLPPTSNGMNIGLPPSSAAAAAKMLNTPREEWGSSQTPRSQMILTEGHASAYELFHQQRVRLMLQEREKHGLTLSSAPSPGQAMLTKELEANKERQKRQAIMQKGWKSAVEAMIAYNSDISALDDGQGFDGFLEKVTLSGLDPTDEELIGDIMAGDDAIDIIETPVGE</sequence>
<dbReference type="GO" id="GO:0001006">
    <property type="term" value="F:RNA polymerase III type 3 promoter sequence-specific DNA binding"/>
    <property type="evidence" value="ECO:0007669"/>
    <property type="project" value="TreeGrafter"/>
</dbReference>
<keyword evidence="4" id="KW-0804">Transcription</keyword>
<proteinExistence type="predicted"/>
<dbReference type="GO" id="GO:0042795">
    <property type="term" value="P:snRNA transcription by RNA polymerase II"/>
    <property type="evidence" value="ECO:0007669"/>
    <property type="project" value="TreeGrafter"/>
</dbReference>
<dbReference type="Gene3D" id="1.10.10.60">
    <property type="entry name" value="Homeodomain-like"/>
    <property type="match status" value="3"/>
</dbReference>
<feature type="domain" description="HTH myb-type" evidence="8">
    <location>
        <begin position="340"/>
        <end position="390"/>
    </location>
</feature>
<keyword evidence="1" id="KW-0677">Repeat</keyword>
<dbReference type="InParanoid" id="K3X9M2"/>
<reference evidence="10" key="1">
    <citation type="journal article" date="2010" name="Genome Biol.">
        <title>Genome sequence of the necrotrophic plant pathogen Pythium ultimum reveals original pathogenicity mechanisms and effector repertoire.</title>
        <authorList>
            <person name="Levesque C.A."/>
            <person name="Brouwer H."/>
            <person name="Cano L."/>
            <person name="Hamilton J.P."/>
            <person name="Holt C."/>
            <person name="Huitema E."/>
            <person name="Raffaele S."/>
            <person name="Robideau G.P."/>
            <person name="Thines M."/>
            <person name="Win J."/>
            <person name="Zerillo M.M."/>
            <person name="Beakes G.W."/>
            <person name="Boore J.L."/>
            <person name="Busam D."/>
            <person name="Dumas B."/>
            <person name="Ferriera S."/>
            <person name="Fuerstenberg S.I."/>
            <person name="Gachon C.M."/>
            <person name="Gaulin E."/>
            <person name="Govers F."/>
            <person name="Grenville-Briggs L."/>
            <person name="Horner N."/>
            <person name="Hostetler J."/>
            <person name="Jiang R.H."/>
            <person name="Johnson J."/>
            <person name="Krajaejun T."/>
            <person name="Lin H."/>
            <person name="Meijer H.J."/>
            <person name="Moore B."/>
            <person name="Morris P."/>
            <person name="Phuntmart V."/>
            <person name="Puiu D."/>
            <person name="Shetty J."/>
            <person name="Stajich J.E."/>
            <person name="Tripathy S."/>
            <person name="Wawra S."/>
            <person name="van West P."/>
            <person name="Whitty B.R."/>
            <person name="Coutinho P.M."/>
            <person name="Henrissat B."/>
            <person name="Martin F."/>
            <person name="Thomas P.D."/>
            <person name="Tyler B.M."/>
            <person name="De Vries R.P."/>
            <person name="Kamoun S."/>
            <person name="Yandell M."/>
            <person name="Tisserat N."/>
            <person name="Buell C.R."/>
        </authorList>
    </citation>
    <scope>NUCLEOTIDE SEQUENCE</scope>
    <source>
        <strain evidence="10">DAOM:BR144</strain>
    </source>
</reference>
<reference evidence="10" key="2">
    <citation type="submission" date="2010-04" db="EMBL/GenBank/DDBJ databases">
        <authorList>
            <person name="Buell R."/>
            <person name="Hamilton J."/>
            <person name="Hostetler J."/>
        </authorList>
    </citation>
    <scope>NUCLEOTIDE SEQUENCE [LARGE SCALE GENOMIC DNA]</scope>
    <source>
        <strain evidence="10">DAOM:BR144</strain>
    </source>
</reference>
<evidence type="ECO:0000256" key="2">
    <source>
        <dbReference type="ARBA" id="ARBA00023015"/>
    </source>
</evidence>
<feature type="domain" description="HTH myb-type" evidence="8">
    <location>
        <begin position="239"/>
        <end position="284"/>
    </location>
</feature>